<reference evidence="7 8" key="1">
    <citation type="submission" date="2014-05" db="EMBL/GenBank/DDBJ databases">
        <title>Draft genome sequence of a rare smut relative, Tilletiaria anomala UBC 951.</title>
        <authorList>
            <consortium name="DOE Joint Genome Institute"/>
            <person name="Toome M."/>
            <person name="Kuo A."/>
            <person name="Henrissat B."/>
            <person name="Lipzen A."/>
            <person name="Tritt A."/>
            <person name="Yoshinaga Y."/>
            <person name="Zane M."/>
            <person name="Barry K."/>
            <person name="Grigoriev I.V."/>
            <person name="Spatafora J.W."/>
            <person name="Aimea M.C."/>
        </authorList>
    </citation>
    <scope>NUCLEOTIDE SEQUENCE [LARGE SCALE GENOMIC DNA]</scope>
    <source>
        <strain evidence="7 8">UBC 951</strain>
    </source>
</reference>
<evidence type="ECO:0000313" key="7">
    <source>
        <dbReference type="EMBL" id="KDN43325.1"/>
    </source>
</evidence>
<dbReference type="GeneID" id="25263302"/>
<feature type="transmembrane region" description="Helical" evidence="6">
    <location>
        <begin position="557"/>
        <end position="575"/>
    </location>
</feature>
<feature type="transmembrane region" description="Helical" evidence="6">
    <location>
        <begin position="75"/>
        <end position="94"/>
    </location>
</feature>
<feature type="compositionally biased region" description="Basic and acidic residues" evidence="5">
    <location>
        <begin position="289"/>
        <end position="298"/>
    </location>
</feature>
<feature type="compositionally biased region" description="Basic and acidic residues" evidence="5">
    <location>
        <begin position="418"/>
        <end position="430"/>
    </location>
</feature>
<evidence type="ECO:0000256" key="5">
    <source>
        <dbReference type="SAM" id="MobiDB-lite"/>
    </source>
</evidence>
<feature type="compositionally biased region" description="Basic and acidic residues" evidence="5">
    <location>
        <begin position="470"/>
        <end position="487"/>
    </location>
</feature>
<feature type="region of interest" description="Disordered" evidence="5">
    <location>
        <begin position="401"/>
        <end position="453"/>
    </location>
</feature>
<feature type="region of interest" description="Disordered" evidence="5">
    <location>
        <begin position="470"/>
        <end position="498"/>
    </location>
</feature>
<evidence type="ECO:0000256" key="4">
    <source>
        <dbReference type="ARBA" id="ARBA00023136"/>
    </source>
</evidence>
<dbReference type="GO" id="GO:0016020">
    <property type="term" value="C:membrane"/>
    <property type="evidence" value="ECO:0007669"/>
    <property type="project" value="UniProtKB-SubCell"/>
</dbReference>
<keyword evidence="2 6" id="KW-0812">Transmembrane</keyword>
<keyword evidence="4 6" id="KW-0472">Membrane</keyword>
<dbReference type="GO" id="GO:0005783">
    <property type="term" value="C:endoplasmic reticulum"/>
    <property type="evidence" value="ECO:0007669"/>
    <property type="project" value="TreeGrafter"/>
</dbReference>
<dbReference type="InterPro" id="IPR004776">
    <property type="entry name" value="Mem_transp_PIN-like"/>
</dbReference>
<comment type="subcellular location">
    <subcellularLocation>
        <location evidence="1">Membrane</location>
        <topology evidence="1">Multi-pass membrane protein</topology>
    </subcellularLocation>
</comment>
<keyword evidence="3 6" id="KW-1133">Transmembrane helix</keyword>
<evidence type="ECO:0000256" key="2">
    <source>
        <dbReference type="ARBA" id="ARBA00022692"/>
    </source>
</evidence>
<feature type="compositionally biased region" description="Polar residues" evidence="5">
    <location>
        <begin position="245"/>
        <end position="256"/>
    </location>
</feature>
<dbReference type="RefSeq" id="XP_013242344.1">
    <property type="nucleotide sequence ID" value="XM_013386890.1"/>
</dbReference>
<dbReference type="Proteomes" id="UP000027361">
    <property type="component" value="Unassembled WGS sequence"/>
</dbReference>
<dbReference type="FunCoup" id="A0A066VXS7">
    <property type="interactions" value="26"/>
</dbReference>
<evidence type="ECO:0000256" key="6">
    <source>
        <dbReference type="SAM" id="Phobius"/>
    </source>
</evidence>
<dbReference type="AlphaFoldDB" id="A0A066VXS7"/>
<evidence type="ECO:0008006" key="9">
    <source>
        <dbReference type="Google" id="ProtNLM"/>
    </source>
</evidence>
<dbReference type="PANTHER" id="PTHR31794:SF2">
    <property type="entry name" value="AUXIN EFFLUX TRANSPORTER FAMILY PROTEIN (EUROFUNG)"/>
    <property type="match status" value="1"/>
</dbReference>
<accession>A0A066VXS7</accession>
<dbReference type="PANTHER" id="PTHR31794">
    <property type="entry name" value="AUXIN EFFLUX TRANSPORTER FAMILY PROTEIN (EUROFUNG)"/>
    <property type="match status" value="1"/>
</dbReference>
<evidence type="ECO:0000256" key="1">
    <source>
        <dbReference type="ARBA" id="ARBA00004141"/>
    </source>
</evidence>
<sequence length="622" mass="66184">MPHHVSPILQAFAVQDHQAILTTGRHTANAPVLELIKVTAFSILEVALISTVGYVMARRGIIDKKTQTKINKLNVSIFTPALLFSKVAFSLTPGRLVELAVVPVGFVLVSLVSTLTALLLSKLFGISRAHRNFAVACAISPNSNSLPVALMQSLVATVPMLHWEDPGEPEDTSDSMLGRALTYLVLFSTLGMFLRWSVGAKLLSSVDEALPAGREVLTLEQGVRVGRLIDSDDDGAHAIPDGHTSARNDSAVNSGASRVAQRPTKKRSGPPGWAVSFPNSPAAVDNELTNEHDRWPDHDGDEGDHSQALLGGTKERPSCGAACSFVLAPLQVVNSFMTAPLWAAVLSLVVTLIPPLQHTIRNMEPVVGALETAGGCSIPLTLICLGSYFHVPLEERDAGGITSQSAAAPSAGPFTAGTEEHSENISDSRRPSAAGSLHSVTGSEHGESNGWRISSWNPWRSTRSVDVLDSVERRGADPVDEPYRDDTDATGNSVGAERASLPSSAFAKRVSAMQRKEENKTIAVAILSRMFVTPLLLVPLVAWYAISTHYNVVDDPVFIASACLIVGSPPALTLAQITTQSAGGDSGFERLISKTLFIAYTFLAAPTTIILVLIALLIAEND</sequence>
<comment type="caution">
    <text evidence="7">The sequence shown here is derived from an EMBL/GenBank/DDBJ whole genome shotgun (WGS) entry which is preliminary data.</text>
</comment>
<dbReference type="EMBL" id="JMSN01000062">
    <property type="protein sequence ID" value="KDN43325.1"/>
    <property type="molecule type" value="Genomic_DNA"/>
</dbReference>
<name>A0A066VXS7_TILAU</name>
<feature type="transmembrane region" description="Helical" evidence="6">
    <location>
        <begin position="596"/>
        <end position="619"/>
    </location>
</feature>
<organism evidence="7 8">
    <name type="scientific">Tilletiaria anomala (strain ATCC 24038 / CBS 436.72 / UBC 951)</name>
    <dbReference type="NCBI Taxonomy" id="1037660"/>
    <lineage>
        <taxon>Eukaryota</taxon>
        <taxon>Fungi</taxon>
        <taxon>Dikarya</taxon>
        <taxon>Basidiomycota</taxon>
        <taxon>Ustilaginomycotina</taxon>
        <taxon>Exobasidiomycetes</taxon>
        <taxon>Georgefischeriales</taxon>
        <taxon>Tilletiariaceae</taxon>
        <taxon>Tilletiaria</taxon>
    </lineage>
</organism>
<feature type="region of interest" description="Disordered" evidence="5">
    <location>
        <begin position="230"/>
        <end position="313"/>
    </location>
</feature>
<gene>
    <name evidence="7" type="ORF">K437DRAFT_248524</name>
</gene>
<proteinExistence type="predicted"/>
<keyword evidence="8" id="KW-1185">Reference proteome</keyword>
<dbReference type="STRING" id="1037660.A0A066VXS7"/>
<dbReference type="HOGENOM" id="CLU_026460_0_0_1"/>
<dbReference type="Pfam" id="PF03547">
    <property type="entry name" value="Mem_trans"/>
    <property type="match status" value="1"/>
</dbReference>
<dbReference type="GO" id="GO:0055085">
    <property type="term" value="P:transmembrane transport"/>
    <property type="evidence" value="ECO:0007669"/>
    <property type="project" value="InterPro"/>
</dbReference>
<feature type="transmembrane region" description="Helical" evidence="6">
    <location>
        <begin position="176"/>
        <end position="194"/>
    </location>
</feature>
<dbReference type="InParanoid" id="A0A066VXS7"/>
<dbReference type="OMA" id="RENRSCW"/>
<protein>
    <recommendedName>
        <fullName evidence="9">Auxin efflux carrier</fullName>
    </recommendedName>
</protein>
<feature type="transmembrane region" description="Helical" evidence="6">
    <location>
        <begin position="100"/>
        <end position="121"/>
    </location>
</feature>
<evidence type="ECO:0000256" key="3">
    <source>
        <dbReference type="ARBA" id="ARBA00022989"/>
    </source>
</evidence>
<feature type="transmembrane region" description="Helical" evidence="6">
    <location>
        <begin position="35"/>
        <end position="55"/>
    </location>
</feature>
<evidence type="ECO:0000313" key="8">
    <source>
        <dbReference type="Proteomes" id="UP000027361"/>
    </source>
</evidence>
<feature type="transmembrane region" description="Helical" evidence="6">
    <location>
        <begin position="522"/>
        <end position="545"/>
    </location>
</feature>
<feature type="transmembrane region" description="Helical" evidence="6">
    <location>
        <begin position="133"/>
        <end position="156"/>
    </location>
</feature>
<dbReference type="OrthoDB" id="2499604at2759"/>